<dbReference type="EMBL" id="JBHSJB010000044">
    <property type="protein sequence ID" value="MFC5059747.1"/>
    <property type="molecule type" value="Genomic_DNA"/>
</dbReference>
<dbReference type="SUPFAM" id="SSF48264">
    <property type="entry name" value="Cytochrome P450"/>
    <property type="match status" value="1"/>
</dbReference>
<evidence type="ECO:0000313" key="3">
    <source>
        <dbReference type="EMBL" id="MFC5059747.1"/>
    </source>
</evidence>
<keyword evidence="2" id="KW-0479">Metal-binding</keyword>
<dbReference type="CDD" id="cd11029">
    <property type="entry name" value="CYP107-like"/>
    <property type="match status" value="1"/>
</dbReference>
<dbReference type="InterPro" id="IPR001128">
    <property type="entry name" value="Cyt_P450"/>
</dbReference>
<dbReference type="InterPro" id="IPR017972">
    <property type="entry name" value="Cyt_P450_CS"/>
</dbReference>
<dbReference type="PRINTS" id="PR00359">
    <property type="entry name" value="BP450"/>
</dbReference>
<reference evidence="4" key="1">
    <citation type="journal article" date="2019" name="Int. J. Syst. Evol. Microbiol.">
        <title>The Global Catalogue of Microorganisms (GCM) 10K type strain sequencing project: providing services to taxonomists for standard genome sequencing and annotation.</title>
        <authorList>
            <consortium name="The Broad Institute Genomics Platform"/>
            <consortium name="The Broad Institute Genome Sequencing Center for Infectious Disease"/>
            <person name="Wu L."/>
            <person name="Ma J."/>
        </authorList>
    </citation>
    <scope>NUCLEOTIDE SEQUENCE [LARGE SCALE GENOMIC DNA]</scope>
    <source>
        <strain evidence="4">KCTC 12848</strain>
    </source>
</reference>
<dbReference type="InterPro" id="IPR002397">
    <property type="entry name" value="Cyt_P450_B"/>
</dbReference>
<dbReference type="InterPro" id="IPR036396">
    <property type="entry name" value="Cyt_P450_sf"/>
</dbReference>
<evidence type="ECO:0000313" key="4">
    <source>
        <dbReference type="Proteomes" id="UP001595833"/>
    </source>
</evidence>
<comment type="similarity">
    <text evidence="1 2">Belongs to the cytochrome P450 family.</text>
</comment>
<gene>
    <name evidence="3" type="ORF">ACFPFM_39040</name>
</gene>
<accession>A0ABV9YDJ9</accession>
<dbReference type="Gene3D" id="1.10.630.10">
    <property type="entry name" value="Cytochrome P450"/>
    <property type="match status" value="1"/>
</dbReference>
<name>A0ABV9YDJ9_9PSEU</name>
<dbReference type="RefSeq" id="WP_344043736.1">
    <property type="nucleotide sequence ID" value="NZ_BAAAKE010000050.1"/>
</dbReference>
<organism evidence="3 4">
    <name type="scientific">Saccharothrix xinjiangensis</name>
    <dbReference type="NCBI Taxonomy" id="204798"/>
    <lineage>
        <taxon>Bacteria</taxon>
        <taxon>Bacillati</taxon>
        <taxon>Actinomycetota</taxon>
        <taxon>Actinomycetes</taxon>
        <taxon>Pseudonocardiales</taxon>
        <taxon>Pseudonocardiaceae</taxon>
        <taxon>Saccharothrix</taxon>
    </lineage>
</organism>
<dbReference type="PANTHER" id="PTHR46696">
    <property type="entry name" value="P450, PUTATIVE (EUROFUNG)-RELATED"/>
    <property type="match status" value="1"/>
</dbReference>
<dbReference type="PROSITE" id="PS00086">
    <property type="entry name" value="CYTOCHROME_P450"/>
    <property type="match status" value="1"/>
</dbReference>
<keyword evidence="2" id="KW-0349">Heme</keyword>
<proteinExistence type="inferred from homology"/>
<dbReference type="Proteomes" id="UP001595833">
    <property type="component" value="Unassembled WGS sequence"/>
</dbReference>
<evidence type="ECO:0000256" key="2">
    <source>
        <dbReference type="RuleBase" id="RU000461"/>
    </source>
</evidence>
<keyword evidence="2" id="KW-0503">Monooxygenase</keyword>
<dbReference type="PANTHER" id="PTHR46696:SF1">
    <property type="entry name" value="CYTOCHROME P450 YJIB-RELATED"/>
    <property type="match status" value="1"/>
</dbReference>
<evidence type="ECO:0000256" key="1">
    <source>
        <dbReference type="ARBA" id="ARBA00010617"/>
    </source>
</evidence>
<keyword evidence="4" id="KW-1185">Reference proteome</keyword>
<keyword evidence="2" id="KW-0560">Oxidoreductase</keyword>
<dbReference type="Pfam" id="PF00067">
    <property type="entry name" value="p450"/>
    <property type="match status" value="1"/>
</dbReference>
<keyword evidence="2" id="KW-0408">Iron</keyword>
<sequence length="403" mass="45642">MQTGTTPVRLFGEHYWHQALEVGDAVRETEPVHRAEVGGYLPVWVISRYADARRALTDPRLSKDAARIRPLLKRHLRVAGLPTELSGMFRPHMLYQDQPKHTRLRRLLGDHFTRARIERLRPEVERLTAALLDELPTDRPVDVVSRLAFPLPLTVICELMGVPEHDHEALRDWTAALMDDVPARLLPASRAMGDYIADLIEHKRRLPADDLLSALVQGSGTDRLDHDELTGTIYLLLVAGHETSTNGITKAVRWLLDDTRLWRHLATHRHNIANAVEEVWRYDSPVRMATHRVTTVPVVYGDVEIPEDEIVLVSLMSANRDPSVFAHAAELDIDRGDMRRHLSFGHGIHHCLGAPLGRMEAVIALDQLVDRFPRARLAVPPEQLRAQRSAIMSGIEELPVFLR</sequence>
<comment type="caution">
    <text evidence="3">The sequence shown here is derived from an EMBL/GenBank/DDBJ whole genome shotgun (WGS) entry which is preliminary data.</text>
</comment>
<protein>
    <submittedName>
        <fullName evidence="3">Cytochrome P450</fullName>
    </submittedName>
</protein>